<dbReference type="AlphaFoldDB" id="A0AAP0IAK4"/>
<evidence type="ECO:0000313" key="1">
    <source>
        <dbReference type="EMBL" id="KAK9111630.1"/>
    </source>
</evidence>
<dbReference type="EMBL" id="JBBNAG010000008">
    <property type="protein sequence ID" value="KAK9111630.1"/>
    <property type="molecule type" value="Genomic_DNA"/>
</dbReference>
<accession>A0AAP0IAK4</accession>
<proteinExistence type="predicted"/>
<name>A0AAP0IAK4_9MAGN</name>
<evidence type="ECO:0000313" key="2">
    <source>
        <dbReference type="Proteomes" id="UP001419268"/>
    </source>
</evidence>
<reference evidence="1 2" key="1">
    <citation type="submission" date="2024-01" db="EMBL/GenBank/DDBJ databases">
        <title>Genome assemblies of Stephania.</title>
        <authorList>
            <person name="Yang L."/>
        </authorList>
    </citation>
    <scope>NUCLEOTIDE SEQUENCE [LARGE SCALE GENOMIC DNA]</scope>
    <source>
        <strain evidence="1">JXDWG</strain>
        <tissue evidence="1">Leaf</tissue>
    </source>
</reference>
<keyword evidence="2" id="KW-1185">Reference proteome</keyword>
<dbReference type="Proteomes" id="UP001419268">
    <property type="component" value="Unassembled WGS sequence"/>
</dbReference>
<gene>
    <name evidence="1" type="ORF">Scep_019149</name>
</gene>
<dbReference type="PANTHER" id="PTHR48040:SF45">
    <property type="entry name" value="PLEIOTROPIC DRUG RESISTANCE PROTEIN 1-LIKE"/>
    <property type="match status" value="1"/>
</dbReference>
<sequence length="136" mass="14907">MTPLLGPPVSGKTTLLLALFGKLDKDLKGGLLTMVMEWKSLCHRGPQAYISRHDLHIGEMMQGDLGLLSQEFKELGDVVGALKKREISKYKTDPDLDVFMKMSGGILIQAHLGSGNEIFLRARGNMIRTNAPSDIA</sequence>
<organism evidence="1 2">
    <name type="scientific">Stephania cephalantha</name>
    <dbReference type="NCBI Taxonomy" id="152367"/>
    <lineage>
        <taxon>Eukaryota</taxon>
        <taxon>Viridiplantae</taxon>
        <taxon>Streptophyta</taxon>
        <taxon>Embryophyta</taxon>
        <taxon>Tracheophyta</taxon>
        <taxon>Spermatophyta</taxon>
        <taxon>Magnoliopsida</taxon>
        <taxon>Ranunculales</taxon>
        <taxon>Menispermaceae</taxon>
        <taxon>Menispermoideae</taxon>
        <taxon>Cissampelideae</taxon>
        <taxon>Stephania</taxon>
    </lineage>
</organism>
<protein>
    <submittedName>
        <fullName evidence="1">Uncharacterized protein</fullName>
    </submittedName>
</protein>
<dbReference type="PANTHER" id="PTHR48040">
    <property type="entry name" value="PLEIOTROPIC DRUG RESISTANCE PROTEIN 1-LIKE ISOFORM X1"/>
    <property type="match status" value="1"/>
</dbReference>
<comment type="caution">
    <text evidence="1">The sequence shown here is derived from an EMBL/GenBank/DDBJ whole genome shotgun (WGS) entry which is preliminary data.</text>
</comment>